<evidence type="ECO:0000313" key="2">
    <source>
        <dbReference type="Proteomes" id="UP001501153"/>
    </source>
</evidence>
<dbReference type="RefSeq" id="WP_345235672.1">
    <property type="nucleotide sequence ID" value="NZ_BAABGZ010000017.1"/>
</dbReference>
<name>A0ABP8IAY8_9BACT</name>
<proteinExistence type="predicted"/>
<keyword evidence="2" id="KW-1185">Reference proteome</keyword>
<sequence length="64" mass="7554">MRNPERIDGILAQLGELWKAHPDFRLGQLIMVVAMTGEHNPKLFQLEDEAFLELLRERQIQLQR</sequence>
<protein>
    <recommendedName>
        <fullName evidence="3">DUF1040 family protein</fullName>
    </recommendedName>
</protein>
<dbReference type="Proteomes" id="UP001501153">
    <property type="component" value="Unassembled WGS sequence"/>
</dbReference>
<gene>
    <name evidence="1" type="ORF">GCM10023185_17740</name>
</gene>
<reference evidence="2" key="1">
    <citation type="journal article" date="2019" name="Int. J. Syst. Evol. Microbiol.">
        <title>The Global Catalogue of Microorganisms (GCM) 10K type strain sequencing project: providing services to taxonomists for standard genome sequencing and annotation.</title>
        <authorList>
            <consortium name="The Broad Institute Genomics Platform"/>
            <consortium name="The Broad Institute Genome Sequencing Center for Infectious Disease"/>
            <person name="Wu L."/>
            <person name="Ma J."/>
        </authorList>
    </citation>
    <scope>NUCLEOTIDE SEQUENCE [LARGE SCALE GENOMIC DNA]</scope>
    <source>
        <strain evidence="2">JCM 17923</strain>
    </source>
</reference>
<comment type="caution">
    <text evidence="1">The sequence shown here is derived from an EMBL/GenBank/DDBJ whole genome shotgun (WGS) entry which is preliminary data.</text>
</comment>
<accession>A0ABP8IAY8</accession>
<evidence type="ECO:0008006" key="3">
    <source>
        <dbReference type="Google" id="ProtNLM"/>
    </source>
</evidence>
<evidence type="ECO:0000313" key="1">
    <source>
        <dbReference type="EMBL" id="GAA4355134.1"/>
    </source>
</evidence>
<organism evidence="1 2">
    <name type="scientific">Hymenobacter saemangeumensis</name>
    <dbReference type="NCBI Taxonomy" id="1084522"/>
    <lineage>
        <taxon>Bacteria</taxon>
        <taxon>Pseudomonadati</taxon>
        <taxon>Bacteroidota</taxon>
        <taxon>Cytophagia</taxon>
        <taxon>Cytophagales</taxon>
        <taxon>Hymenobacteraceae</taxon>
        <taxon>Hymenobacter</taxon>
    </lineage>
</organism>
<dbReference type="EMBL" id="BAABGZ010000017">
    <property type="protein sequence ID" value="GAA4355134.1"/>
    <property type="molecule type" value="Genomic_DNA"/>
</dbReference>